<organism evidence="3 4">
    <name type="scientific">Ceratobasidium theobromae</name>
    <dbReference type="NCBI Taxonomy" id="1582974"/>
    <lineage>
        <taxon>Eukaryota</taxon>
        <taxon>Fungi</taxon>
        <taxon>Dikarya</taxon>
        <taxon>Basidiomycota</taxon>
        <taxon>Agaricomycotina</taxon>
        <taxon>Agaricomycetes</taxon>
        <taxon>Cantharellales</taxon>
        <taxon>Ceratobasidiaceae</taxon>
        <taxon>Ceratobasidium</taxon>
    </lineage>
</organism>
<feature type="domain" description="Protein kinase" evidence="2">
    <location>
        <begin position="61"/>
        <end position="374"/>
    </location>
</feature>
<dbReference type="OrthoDB" id="5987198at2759"/>
<gene>
    <name evidence="3" type="ORF">CTheo_7718</name>
</gene>
<proteinExistence type="predicted"/>
<evidence type="ECO:0000256" key="1">
    <source>
        <dbReference type="SAM" id="MobiDB-lite"/>
    </source>
</evidence>
<feature type="region of interest" description="Disordered" evidence="1">
    <location>
        <begin position="1"/>
        <end position="21"/>
    </location>
</feature>
<dbReference type="PANTHER" id="PTHR44167">
    <property type="entry name" value="OVARIAN-SPECIFIC SERINE/THREONINE-PROTEIN KINASE LOK-RELATED"/>
    <property type="match status" value="1"/>
</dbReference>
<dbReference type="GO" id="GO:0004672">
    <property type="term" value="F:protein kinase activity"/>
    <property type="evidence" value="ECO:0007669"/>
    <property type="project" value="InterPro"/>
</dbReference>
<dbReference type="Proteomes" id="UP000383932">
    <property type="component" value="Unassembled WGS sequence"/>
</dbReference>
<dbReference type="SMART" id="SM00220">
    <property type="entry name" value="S_TKc"/>
    <property type="match status" value="1"/>
</dbReference>
<accession>A0A5N5QBP7</accession>
<evidence type="ECO:0000259" key="2">
    <source>
        <dbReference type="PROSITE" id="PS50011"/>
    </source>
</evidence>
<dbReference type="PROSITE" id="PS50011">
    <property type="entry name" value="PROTEIN_KINASE_DOM"/>
    <property type="match status" value="1"/>
</dbReference>
<sequence length="374" mass="43573">MSYLQPSASNLGITSPSPEGRTAAEERWVSYQPYLLSKGYNLRPRYRQDWVPSWETNRQNPHDCEDRGDTLALKVLDATRVEDGRQVVIKLSVPSPDDRRGTEEVEILQRFSYSEFEDDPMNHVVPCLDTFPVPDVPGGTFIVTPLLSKYDYPEFWDLGEVHDFLEQIFDGLEFLHKHDVVHCDIASPNVMMDARPLYDEPFHPFYQTRSLDGKRSIYPKYLRSQRPIRYYFIDFGYAKWFRDDNEPRAVVGWRAREQTPEQEEGHAYDPFKADIYQLGAIIRRDLIPRISTLRFLLALAREMTDEDPSRRPSLAQARQTMNTYFAGLSGREKRWPIVPSNVSFGHKCYILFSGVTNEVGVFIRSLIRLFTRSR</sequence>
<dbReference type="AlphaFoldDB" id="A0A5N5QBP7"/>
<evidence type="ECO:0000313" key="3">
    <source>
        <dbReference type="EMBL" id="KAB5588841.1"/>
    </source>
</evidence>
<protein>
    <recommendedName>
        <fullName evidence="2">Protein kinase domain-containing protein</fullName>
    </recommendedName>
</protein>
<dbReference type="InterPro" id="IPR011009">
    <property type="entry name" value="Kinase-like_dom_sf"/>
</dbReference>
<reference evidence="3 4" key="1">
    <citation type="journal article" date="2019" name="Fungal Biol. Biotechnol.">
        <title>Draft genome sequence of fastidious pathogen Ceratobasidium theobromae, which causes vascular-streak dieback in Theobroma cacao.</title>
        <authorList>
            <person name="Ali S.S."/>
            <person name="Asman A."/>
            <person name="Shao J."/>
            <person name="Firmansyah A.P."/>
            <person name="Susilo A.W."/>
            <person name="Rosmana A."/>
            <person name="McMahon P."/>
            <person name="Junaid M."/>
            <person name="Guest D."/>
            <person name="Kheng T.Y."/>
            <person name="Meinhardt L.W."/>
            <person name="Bailey B.A."/>
        </authorList>
    </citation>
    <scope>NUCLEOTIDE SEQUENCE [LARGE SCALE GENOMIC DNA]</scope>
    <source>
        <strain evidence="3 4">CT2</strain>
    </source>
</reference>
<dbReference type="CDD" id="cd00180">
    <property type="entry name" value="PKc"/>
    <property type="match status" value="1"/>
</dbReference>
<dbReference type="PANTHER" id="PTHR44167:SF24">
    <property type="entry name" value="SERINE_THREONINE-PROTEIN KINASE CHK2"/>
    <property type="match status" value="1"/>
</dbReference>
<dbReference type="EMBL" id="SSOP01000360">
    <property type="protein sequence ID" value="KAB5588841.1"/>
    <property type="molecule type" value="Genomic_DNA"/>
</dbReference>
<dbReference type="Gene3D" id="1.10.510.10">
    <property type="entry name" value="Transferase(Phosphotransferase) domain 1"/>
    <property type="match status" value="1"/>
</dbReference>
<feature type="compositionally biased region" description="Polar residues" evidence="1">
    <location>
        <begin position="1"/>
        <end position="17"/>
    </location>
</feature>
<dbReference type="SUPFAM" id="SSF56112">
    <property type="entry name" value="Protein kinase-like (PK-like)"/>
    <property type="match status" value="1"/>
</dbReference>
<keyword evidence="4" id="KW-1185">Reference proteome</keyword>
<dbReference type="GO" id="GO:0005524">
    <property type="term" value="F:ATP binding"/>
    <property type="evidence" value="ECO:0007669"/>
    <property type="project" value="InterPro"/>
</dbReference>
<dbReference type="Pfam" id="PF00069">
    <property type="entry name" value="Pkinase"/>
    <property type="match status" value="1"/>
</dbReference>
<evidence type="ECO:0000313" key="4">
    <source>
        <dbReference type="Proteomes" id="UP000383932"/>
    </source>
</evidence>
<comment type="caution">
    <text evidence="3">The sequence shown here is derived from an EMBL/GenBank/DDBJ whole genome shotgun (WGS) entry which is preliminary data.</text>
</comment>
<name>A0A5N5QBP7_9AGAM</name>
<dbReference type="InterPro" id="IPR000719">
    <property type="entry name" value="Prot_kinase_dom"/>
</dbReference>